<dbReference type="Proteomes" id="UP001235030">
    <property type="component" value="Chromosome"/>
</dbReference>
<dbReference type="EMBL" id="CP101637">
    <property type="protein sequence ID" value="WMT79878.1"/>
    <property type="molecule type" value="Genomic_DNA"/>
</dbReference>
<evidence type="ECO:0000313" key="2">
    <source>
        <dbReference type="Proteomes" id="UP001235030"/>
    </source>
</evidence>
<dbReference type="RefSeq" id="WP_228106604.1">
    <property type="nucleotide sequence ID" value="NZ_CP101637.1"/>
</dbReference>
<organism evidence="1 2">
    <name type="scientific">Terrisporobacter mayombei</name>
    <dbReference type="NCBI Taxonomy" id="1541"/>
    <lineage>
        <taxon>Bacteria</taxon>
        <taxon>Bacillati</taxon>
        <taxon>Bacillota</taxon>
        <taxon>Clostridia</taxon>
        <taxon>Peptostreptococcales</taxon>
        <taxon>Peptostreptococcaceae</taxon>
        <taxon>Terrisporobacter</taxon>
    </lineage>
</organism>
<sequence length="122" mass="14150">MYKCCRWCNNFSDGKCFSKSVLSNTEIEITKLDEEGLIYEALREAYTVDSCLKLESVYEYAKELKISQIKAKKLIEYIIEQIKDNEILWSLNDSICNTLENDIVPSAVIVSNEHEFVCSEFK</sequence>
<protein>
    <submittedName>
        <fullName evidence="1">Uncharacterized protein</fullName>
    </submittedName>
</protein>
<proteinExistence type="predicted"/>
<evidence type="ECO:0000313" key="1">
    <source>
        <dbReference type="EMBL" id="WMT79878.1"/>
    </source>
</evidence>
<reference evidence="1 2" key="1">
    <citation type="submission" date="2022-07" db="EMBL/GenBank/DDBJ databases">
        <title>Genome sequence of Terrisporobacter mayombei DSM6539.</title>
        <authorList>
            <person name="Boeer T."/>
            <person name="Bengelsdorf F.R."/>
            <person name="Daniel R."/>
            <person name="Poehlein A."/>
        </authorList>
    </citation>
    <scope>NUCLEOTIDE SEQUENCE [LARGE SCALE GENOMIC DNA]</scope>
    <source>
        <strain evidence="1 2">DSM 6539</strain>
    </source>
</reference>
<name>A0ABY9PW05_9FIRM</name>
<accession>A0ABY9PW05</accession>
<gene>
    <name evidence="1" type="ORF">TEMA_01490</name>
</gene>
<keyword evidence="2" id="KW-1185">Reference proteome</keyword>